<sequence length="139" mass="15855">MGRHWGEVDGEDHPHKEITQAIIGEAIEIQKALGHGLLEDPYKVCLAHSLRLAGHKVKREVFLDIEWRGLVVERAYRLDLLVDDLVVVEAKAVEKLMDAHFAQLKTQLRFSGMEVGLLLNFRQWPFTDGGIKRVIHTRA</sequence>
<reference evidence="1" key="1">
    <citation type="journal article" date="2023" name="Int. J. Syst. Evol. Microbiol.">
        <title>Mesoterricola silvestris gen. nov., sp. nov., Mesoterricola sediminis sp. nov., Geothrix oryzae sp. nov., Geothrix edaphica sp. nov., Geothrix rubra sp. nov., and Geothrix limicola sp. nov., six novel members of Acidobacteriota isolated from soils.</title>
        <authorList>
            <person name="Itoh H."/>
            <person name="Sugisawa Y."/>
            <person name="Mise K."/>
            <person name="Xu Z."/>
            <person name="Kuniyasu M."/>
            <person name="Ushijima N."/>
            <person name="Kawano K."/>
            <person name="Kobayashi E."/>
            <person name="Shiratori Y."/>
            <person name="Masuda Y."/>
            <person name="Senoo K."/>
        </authorList>
    </citation>
    <scope>NUCLEOTIDE SEQUENCE</scope>
    <source>
        <strain evidence="1">W786</strain>
    </source>
</reference>
<accession>A0AA48GTK4</accession>
<name>A0AA48GTK4_9BACT</name>
<protein>
    <recommendedName>
        <fullName evidence="3">GxxExxY protein</fullName>
    </recommendedName>
</protein>
<evidence type="ECO:0000313" key="2">
    <source>
        <dbReference type="Proteomes" id="UP001228113"/>
    </source>
</evidence>
<dbReference type="EMBL" id="AP027081">
    <property type="protein sequence ID" value="BDU77352.1"/>
    <property type="molecule type" value="Genomic_DNA"/>
</dbReference>
<dbReference type="InterPro" id="IPR026350">
    <property type="entry name" value="GxxExxY"/>
</dbReference>
<dbReference type="AlphaFoldDB" id="A0AA48GTK4"/>
<dbReference type="KEGG" id="msea:METESE_23100"/>
<gene>
    <name evidence="1" type="ORF">METESE_23100</name>
</gene>
<evidence type="ECO:0008006" key="3">
    <source>
        <dbReference type="Google" id="ProtNLM"/>
    </source>
</evidence>
<proteinExistence type="predicted"/>
<dbReference type="Pfam" id="PF13366">
    <property type="entry name" value="PDDEXK_3"/>
    <property type="match status" value="1"/>
</dbReference>
<keyword evidence="2" id="KW-1185">Reference proteome</keyword>
<evidence type="ECO:0000313" key="1">
    <source>
        <dbReference type="EMBL" id="BDU77352.1"/>
    </source>
</evidence>
<dbReference type="Proteomes" id="UP001228113">
    <property type="component" value="Chromosome"/>
</dbReference>
<organism evidence="1 2">
    <name type="scientific">Mesoterricola sediminis</name>
    <dbReference type="NCBI Taxonomy" id="2927980"/>
    <lineage>
        <taxon>Bacteria</taxon>
        <taxon>Pseudomonadati</taxon>
        <taxon>Acidobacteriota</taxon>
        <taxon>Holophagae</taxon>
        <taxon>Holophagales</taxon>
        <taxon>Holophagaceae</taxon>
        <taxon>Mesoterricola</taxon>
    </lineage>
</organism>
<dbReference type="NCBIfam" id="TIGR04256">
    <property type="entry name" value="GxxExxY"/>
    <property type="match status" value="1"/>
</dbReference>
<dbReference type="RefSeq" id="WP_316410248.1">
    <property type="nucleotide sequence ID" value="NZ_AP027081.1"/>
</dbReference>